<dbReference type="EMBL" id="BBYQ01000006">
    <property type="protein sequence ID" value="GAP26470.1"/>
    <property type="molecule type" value="Genomic_DNA"/>
</dbReference>
<dbReference type="AlphaFoldDB" id="A0ABC9YM36"/>
<feature type="transmembrane region" description="Helical" evidence="1">
    <location>
        <begin position="28"/>
        <end position="45"/>
    </location>
</feature>
<keyword evidence="1" id="KW-0812">Transmembrane</keyword>
<proteinExistence type="predicted"/>
<dbReference type="InterPro" id="IPR047990">
    <property type="entry name" value="DLW39-like"/>
</dbReference>
<reference evidence="3" key="1">
    <citation type="submission" date="2015-07" db="EMBL/GenBank/DDBJ databases">
        <title>Nocardia seriolae U-1 whole genome shotgun sequence.</title>
        <authorList>
            <person name="Imajoh M."/>
            <person name="Fukumoto Y."/>
            <person name="Sukeda M."/>
            <person name="Yamane J."/>
            <person name="Yamasaki K."/>
            <person name="Shimizu M."/>
            <person name="Ohnishi K."/>
            <person name="Oshima S."/>
        </authorList>
    </citation>
    <scope>NUCLEOTIDE SEQUENCE [LARGE SCALE GENOMIC DNA]</scope>
    <source>
        <strain evidence="3">U-1</strain>
    </source>
</reference>
<name>A0ABC9YM36_9NOCA</name>
<protein>
    <submittedName>
        <fullName evidence="2">Uncharacterized protein</fullName>
    </submittedName>
</protein>
<comment type="caution">
    <text evidence="2">The sequence shown here is derived from an EMBL/GenBank/DDBJ whole genome shotgun (WGS) entry which is preliminary data.</text>
</comment>
<gene>
    <name evidence="2" type="ORF">NSK11_contig00006-0067</name>
</gene>
<evidence type="ECO:0000256" key="1">
    <source>
        <dbReference type="SAM" id="Phobius"/>
    </source>
</evidence>
<dbReference type="NCBIfam" id="NF038356">
    <property type="entry name" value="actino_DLW39"/>
    <property type="match status" value="1"/>
</dbReference>
<organism evidence="2 3">
    <name type="scientific">Nocardia seriolae</name>
    <dbReference type="NCBI Taxonomy" id="37332"/>
    <lineage>
        <taxon>Bacteria</taxon>
        <taxon>Bacillati</taxon>
        <taxon>Actinomycetota</taxon>
        <taxon>Actinomycetes</taxon>
        <taxon>Mycobacteriales</taxon>
        <taxon>Nocardiaceae</taxon>
        <taxon>Nocardia</taxon>
    </lineage>
</organism>
<dbReference type="Proteomes" id="UP000037179">
    <property type="component" value="Unassembled WGS sequence"/>
</dbReference>
<reference evidence="2 3" key="2">
    <citation type="journal article" date="2016" name="Genome Announc.">
        <title>Draft Genome Sequence of Erythromycin- and Oxytetracycline-Sensitive Nocardia seriolae Strain U-1 (NBRC 110359).</title>
        <authorList>
            <person name="Imajoh M."/>
            <person name="Sukeda M."/>
            <person name="Shimizu M."/>
            <person name="Yamane J."/>
            <person name="Ohnishi K."/>
            <person name="Oshima S."/>
        </authorList>
    </citation>
    <scope>NUCLEOTIDE SEQUENCE [LARGE SCALE GENOMIC DNA]</scope>
    <source>
        <strain evidence="2 3">U-1</strain>
    </source>
</reference>
<keyword evidence="1" id="KW-0472">Membrane</keyword>
<keyword evidence="1" id="KW-1133">Transmembrane helix</keyword>
<evidence type="ECO:0000313" key="3">
    <source>
        <dbReference type="Proteomes" id="UP000037179"/>
    </source>
</evidence>
<sequence>MVLVMPRTIGVLCLSVKTPPSRVGDMKFVLTLVLVAAVVFGISKLRQRNDADLWHEVTTR</sequence>
<accession>A0ABC9YM36</accession>
<evidence type="ECO:0000313" key="2">
    <source>
        <dbReference type="EMBL" id="GAP26470.1"/>
    </source>
</evidence>
<keyword evidence="3" id="KW-1185">Reference proteome</keyword>